<dbReference type="RefSeq" id="WP_072915481.1">
    <property type="nucleotide sequence ID" value="NZ_FRDM01000005.1"/>
</dbReference>
<accession>A0A1M7T740</accession>
<dbReference type="InterPro" id="IPR050625">
    <property type="entry name" value="ParA/MinD_ATPase"/>
</dbReference>
<dbReference type="SUPFAM" id="SSF52540">
    <property type="entry name" value="P-loop containing nucleoside triphosphate hydrolases"/>
    <property type="match status" value="1"/>
</dbReference>
<proteinExistence type="predicted"/>
<name>A0A1M7T740_9ACTN</name>
<dbReference type="GO" id="GO:0051782">
    <property type="term" value="P:negative regulation of cell division"/>
    <property type="evidence" value="ECO:0007669"/>
    <property type="project" value="TreeGrafter"/>
</dbReference>
<gene>
    <name evidence="2" type="ORF">SAMN05660350_01382</name>
</gene>
<organism evidence="2 3">
    <name type="scientific">Geodermatophilus obscurus</name>
    <dbReference type="NCBI Taxonomy" id="1861"/>
    <lineage>
        <taxon>Bacteria</taxon>
        <taxon>Bacillati</taxon>
        <taxon>Actinomycetota</taxon>
        <taxon>Actinomycetes</taxon>
        <taxon>Geodermatophilales</taxon>
        <taxon>Geodermatophilaceae</taxon>
        <taxon>Geodermatophilus</taxon>
    </lineage>
</organism>
<dbReference type="Pfam" id="PF13614">
    <property type="entry name" value="AAA_31"/>
    <property type="match status" value="1"/>
</dbReference>
<protein>
    <submittedName>
        <fullName evidence="2">Pilus assembly protein CpaE</fullName>
    </submittedName>
</protein>
<dbReference type="InterPro" id="IPR025669">
    <property type="entry name" value="AAA_dom"/>
</dbReference>
<dbReference type="Gene3D" id="3.40.50.300">
    <property type="entry name" value="P-loop containing nucleotide triphosphate hydrolases"/>
    <property type="match status" value="1"/>
</dbReference>
<dbReference type="AlphaFoldDB" id="A0A1M7T740"/>
<dbReference type="Proteomes" id="UP000184428">
    <property type="component" value="Unassembled WGS sequence"/>
</dbReference>
<dbReference type="PANTHER" id="PTHR43384:SF13">
    <property type="entry name" value="SLR0110 PROTEIN"/>
    <property type="match status" value="1"/>
</dbReference>
<dbReference type="Gene3D" id="3.40.50.2300">
    <property type="match status" value="1"/>
</dbReference>
<reference evidence="2 3" key="1">
    <citation type="submission" date="2016-12" db="EMBL/GenBank/DDBJ databases">
        <authorList>
            <person name="Song W.-J."/>
            <person name="Kurnit D.M."/>
        </authorList>
    </citation>
    <scope>NUCLEOTIDE SEQUENCE [LARGE SCALE GENOMIC DNA]</scope>
    <source>
        <strain evidence="2 3">DSM 43162</strain>
    </source>
</reference>
<dbReference type="SUPFAM" id="SSF52172">
    <property type="entry name" value="CheY-like"/>
    <property type="match status" value="1"/>
</dbReference>
<dbReference type="GO" id="GO:0009898">
    <property type="term" value="C:cytoplasmic side of plasma membrane"/>
    <property type="evidence" value="ECO:0007669"/>
    <property type="project" value="TreeGrafter"/>
</dbReference>
<dbReference type="GO" id="GO:0005524">
    <property type="term" value="F:ATP binding"/>
    <property type="evidence" value="ECO:0007669"/>
    <property type="project" value="TreeGrafter"/>
</dbReference>
<dbReference type="GO" id="GO:0016887">
    <property type="term" value="F:ATP hydrolysis activity"/>
    <property type="evidence" value="ECO:0007669"/>
    <property type="project" value="TreeGrafter"/>
</dbReference>
<dbReference type="InterPro" id="IPR011006">
    <property type="entry name" value="CheY-like_superfamily"/>
</dbReference>
<dbReference type="EMBL" id="FRDM01000005">
    <property type="protein sequence ID" value="SHN66504.1"/>
    <property type="molecule type" value="Genomic_DNA"/>
</dbReference>
<dbReference type="PANTHER" id="PTHR43384">
    <property type="entry name" value="SEPTUM SITE-DETERMINING PROTEIN MIND HOMOLOG, CHLOROPLASTIC-RELATED"/>
    <property type="match status" value="1"/>
</dbReference>
<evidence type="ECO:0000313" key="3">
    <source>
        <dbReference type="Proteomes" id="UP000184428"/>
    </source>
</evidence>
<dbReference type="GO" id="GO:0005829">
    <property type="term" value="C:cytosol"/>
    <property type="evidence" value="ECO:0007669"/>
    <property type="project" value="TreeGrafter"/>
</dbReference>
<evidence type="ECO:0000259" key="1">
    <source>
        <dbReference type="Pfam" id="PF13614"/>
    </source>
</evidence>
<evidence type="ECO:0000313" key="2">
    <source>
        <dbReference type="EMBL" id="SHN66504.1"/>
    </source>
</evidence>
<dbReference type="InterPro" id="IPR027417">
    <property type="entry name" value="P-loop_NTPase"/>
</dbReference>
<dbReference type="OrthoDB" id="3448281at2"/>
<sequence length="396" mass="41217">MSRVVLGAADEELVLRVKEATDGDVHVLPAGRLPADPARLFEQLVDGELPDVLLIGPLAPLPEVFGLAARLDVQCPGISVVLLASPTAETWQAAMRAGVRDLLPPTADAGELRAAVERAGSSAAGRRRVLRPAEETARYTGRVITVASPKGGVGKTTVSANLAIGLTAAAPQSTVLVDLDVQFGDVASALGLAPEYALPDVAHGPAAEDTMVLKTFLTQHPSGLYAVCGAESPAAGDTVTAADVSRLLTSLAREFRYVVVDTAPGLSEQTLAALDRATDVVMLSSMDVPGVRGLRKELDVLRELCMIPAGRHVVMNFADARGGLSVRDVETAIGTGVDVVVPRSAAVPVSTNQGVPIVAGGRKDPAAKELRRLVSRFAATPIVRPGRYRAKHRAAS</sequence>
<feature type="domain" description="AAA" evidence="1">
    <location>
        <begin position="142"/>
        <end position="299"/>
    </location>
</feature>